<dbReference type="InterPro" id="IPR036164">
    <property type="entry name" value="bL21-like_sf"/>
</dbReference>
<evidence type="ECO:0000256" key="3">
    <source>
        <dbReference type="ARBA" id="ARBA00023274"/>
    </source>
</evidence>
<evidence type="ECO:0000313" key="8">
    <source>
        <dbReference type="Proteomes" id="UP000630660"/>
    </source>
</evidence>
<comment type="similarity">
    <text evidence="1 4 5">Belongs to the bacterial ribosomal protein bL21 family.</text>
</comment>
<dbReference type="GO" id="GO:0005737">
    <property type="term" value="C:cytoplasm"/>
    <property type="evidence" value="ECO:0007669"/>
    <property type="project" value="UniProtKB-ARBA"/>
</dbReference>
<keyword evidence="4 5" id="KW-0699">rRNA-binding</keyword>
<comment type="function">
    <text evidence="4 5">This protein binds to 23S rRNA in the presence of protein L20.</text>
</comment>
<evidence type="ECO:0000256" key="6">
    <source>
        <dbReference type="SAM" id="MobiDB-lite"/>
    </source>
</evidence>
<keyword evidence="4 5" id="KW-0694">RNA-binding</keyword>
<dbReference type="GO" id="GO:0019843">
    <property type="term" value="F:rRNA binding"/>
    <property type="evidence" value="ECO:0007669"/>
    <property type="project" value="UniProtKB-UniRule"/>
</dbReference>
<accession>A0A9D5QD66</accession>
<reference evidence="7" key="1">
    <citation type="submission" date="2019-11" db="EMBL/GenBank/DDBJ databases">
        <title>Microbial mats filling the niche in hypersaline microbial mats.</title>
        <authorList>
            <person name="Wong H.L."/>
            <person name="Macleod F.I."/>
            <person name="White R.A. III"/>
            <person name="Burns B.P."/>
        </authorList>
    </citation>
    <scope>NUCLEOTIDE SEQUENCE</scope>
    <source>
        <strain evidence="7">Bin_327</strain>
    </source>
</reference>
<dbReference type="AlphaFoldDB" id="A0A9D5QD66"/>
<evidence type="ECO:0000256" key="4">
    <source>
        <dbReference type="HAMAP-Rule" id="MF_01363"/>
    </source>
</evidence>
<dbReference type="GO" id="GO:0003735">
    <property type="term" value="F:structural constituent of ribosome"/>
    <property type="evidence" value="ECO:0007669"/>
    <property type="project" value="InterPro"/>
</dbReference>
<name>A0A9D5QD66_UNCW3</name>
<dbReference type="EMBL" id="WJKJ01000192">
    <property type="protein sequence ID" value="MBD3364736.1"/>
    <property type="molecule type" value="Genomic_DNA"/>
</dbReference>
<evidence type="ECO:0000256" key="5">
    <source>
        <dbReference type="RuleBase" id="RU000562"/>
    </source>
</evidence>
<dbReference type="PANTHER" id="PTHR21349">
    <property type="entry name" value="50S RIBOSOMAL PROTEIN L21"/>
    <property type="match status" value="1"/>
</dbReference>
<feature type="region of interest" description="Disordered" evidence="6">
    <location>
        <begin position="95"/>
        <end position="140"/>
    </location>
</feature>
<dbReference type="NCBIfam" id="TIGR00061">
    <property type="entry name" value="L21"/>
    <property type="match status" value="1"/>
</dbReference>
<dbReference type="InterPro" id="IPR001787">
    <property type="entry name" value="Ribosomal_bL21"/>
</dbReference>
<dbReference type="SUPFAM" id="SSF141091">
    <property type="entry name" value="L21p-like"/>
    <property type="match status" value="1"/>
</dbReference>
<comment type="caution">
    <text evidence="7">The sequence shown here is derived from an EMBL/GenBank/DDBJ whole genome shotgun (WGS) entry which is preliminary data.</text>
</comment>
<dbReference type="Proteomes" id="UP000630660">
    <property type="component" value="Unassembled WGS sequence"/>
</dbReference>
<feature type="compositionally biased region" description="Basic and acidic residues" evidence="6">
    <location>
        <begin position="129"/>
        <end position="140"/>
    </location>
</feature>
<keyword evidence="2 4" id="KW-0689">Ribosomal protein</keyword>
<evidence type="ECO:0000256" key="1">
    <source>
        <dbReference type="ARBA" id="ARBA00008563"/>
    </source>
</evidence>
<sequence length="140" mass="15551">MYAIVEISGFDYKVKPGDRISVPHQDAKEGSKLKFTSVKLLKDDELKINPDATVITEVLSHRKGRKIIVYKFKKRKGYRRKTGYRDMLTDLKVTAIKPGTSNKGKTPAKGGESVKATETSKPARPKAKSGKEKSAKGNEE</sequence>
<proteinExistence type="inferred from homology"/>
<keyword evidence="3 4" id="KW-0687">Ribonucleoprotein</keyword>
<comment type="subunit">
    <text evidence="4">Part of the 50S ribosomal subunit. Contacts protein L20.</text>
</comment>
<protein>
    <recommendedName>
        <fullName evidence="4">Large ribosomal subunit protein bL21</fullName>
    </recommendedName>
</protein>
<evidence type="ECO:0000313" key="7">
    <source>
        <dbReference type="EMBL" id="MBD3364736.1"/>
    </source>
</evidence>
<evidence type="ECO:0000256" key="2">
    <source>
        <dbReference type="ARBA" id="ARBA00022980"/>
    </source>
</evidence>
<dbReference type="GO" id="GO:0006412">
    <property type="term" value="P:translation"/>
    <property type="evidence" value="ECO:0007669"/>
    <property type="project" value="UniProtKB-UniRule"/>
</dbReference>
<organism evidence="7 8">
    <name type="scientific">candidate division WOR-3 bacterium</name>
    <dbReference type="NCBI Taxonomy" id="2052148"/>
    <lineage>
        <taxon>Bacteria</taxon>
        <taxon>Bacteria division WOR-3</taxon>
    </lineage>
</organism>
<dbReference type="GO" id="GO:0005840">
    <property type="term" value="C:ribosome"/>
    <property type="evidence" value="ECO:0007669"/>
    <property type="project" value="UniProtKB-KW"/>
</dbReference>
<dbReference type="Pfam" id="PF00829">
    <property type="entry name" value="Ribosomal_L21p"/>
    <property type="match status" value="1"/>
</dbReference>
<dbReference type="InterPro" id="IPR028909">
    <property type="entry name" value="bL21-like"/>
</dbReference>
<dbReference type="GO" id="GO:1990904">
    <property type="term" value="C:ribonucleoprotein complex"/>
    <property type="evidence" value="ECO:0007669"/>
    <property type="project" value="UniProtKB-KW"/>
</dbReference>
<gene>
    <name evidence="4 7" type="primary">rplU</name>
    <name evidence="7" type="ORF">GF359_05925</name>
</gene>
<dbReference type="PANTHER" id="PTHR21349:SF0">
    <property type="entry name" value="LARGE RIBOSOMAL SUBUNIT PROTEIN BL21M"/>
    <property type="match status" value="1"/>
</dbReference>
<dbReference type="HAMAP" id="MF_01363">
    <property type="entry name" value="Ribosomal_bL21"/>
    <property type="match status" value="1"/>
</dbReference>